<organism evidence="14 15">
    <name type="scientific">Mycolicibacterium sediminis</name>
    <dbReference type="NCBI Taxonomy" id="1286180"/>
    <lineage>
        <taxon>Bacteria</taxon>
        <taxon>Bacillati</taxon>
        <taxon>Actinomycetota</taxon>
        <taxon>Actinomycetes</taxon>
        <taxon>Mycobacteriales</taxon>
        <taxon>Mycobacteriaceae</taxon>
        <taxon>Mycolicibacterium</taxon>
    </lineage>
</organism>
<evidence type="ECO:0000256" key="11">
    <source>
        <dbReference type="RuleBase" id="RU000422"/>
    </source>
</evidence>
<dbReference type="PROSITE" id="PS00068">
    <property type="entry name" value="MDH"/>
    <property type="match status" value="1"/>
</dbReference>
<dbReference type="PIRSF" id="PIRSF000102">
    <property type="entry name" value="Lac_mal_DH"/>
    <property type="match status" value="1"/>
</dbReference>
<protein>
    <recommendedName>
        <fullName evidence="3 7">Malate dehydrogenase</fullName>
        <ecNumber evidence="2 7">1.1.1.37</ecNumber>
    </recommendedName>
</protein>
<dbReference type="InterPro" id="IPR022383">
    <property type="entry name" value="Lactate/malate_DH_C"/>
</dbReference>
<evidence type="ECO:0000256" key="8">
    <source>
        <dbReference type="PIRSR" id="PIRSR000102-1"/>
    </source>
</evidence>
<dbReference type="NCBIfam" id="TIGR01759">
    <property type="entry name" value="MalateDH-SF1"/>
    <property type="match status" value="1"/>
</dbReference>
<sequence length="342" mass="35444">MDVSSARPNLIPPSSTRPNVVTVTGAAGQIGYAALFRIGAGALLGRGVPVTLRLLELPSAVRAAEGVVMELVDSAFDLLADVEIHDDPVRAFDGVDVALLVGAKPRGKGMERADLLAANAAIFAEAGRALNAGAGDDVRVVVVGNPANTNALVASANAPDIPAERFTALTRLDHNRAVAALAAHAGVHVTDVSRLTVWGNHSPTMYPDVFHAIVAGRPGAEFAADTDWLTGDFIPTVARRGTAIIEARGTSSAASAANAAIDHVRDWVDGTDADDWTSVALPSPGVYGIPEGVVTSLPVRAVDGRWQVVEGLEINDFSRARIDVSVAELLDERAAVEALGVL</sequence>
<comment type="similarity">
    <text evidence="1 7">Belongs to the LDH/MDH superfamily. MDH type 2 family.</text>
</comment>
<feature type="binding site" evidence="7 9">
    <location>
        <position position="176"/>
    </location>
    <ligand>
        <name>substrate</name>
    </ligand>
</feature>
<evidence type="ECO:0000256" key="4">
    <source>
        <dbReference type="ARBA" id="ARBA00023002"/>
    </source>
</evidence>
<dbReference type="PANTHER" id="PTHR23382">
    <property type="entry name" value="MALATE DEHYDROGENASE"/>
    <property type="match status" value="1"/>
</dbReference>
<dbReference type="Proteomes" id="UP000467193">
    <property type="component" value="Chromosome"/>
</dbReference>
<evidence type="ECO:0000313" key="14">
    <source>
        <dbReference type="EMBL" id="BBY28604.1"/>
    </source>
</evidence>
<evidence type="ECO:0000313" key="15">
    <source>
        <dbReference type="Proteomes" id="UP000467193"/>
    </source>
</evidence>
<dbReference type="GO" id="GO:0030060">
    <property type="term" value="F:L-malate dehydrogenase (NAD+) activity"/>
    <property type="evidence" value="ECO:0007669"/>
    <property type="project" value="UniProtKB-UniRule"/>
</dbReference>
<dbReference type="Pfam" id="PF00056">
    <property type="entry name" value="Ldh_1_N"/>
    <property type="match status" value="1"/>
</dbReference>
<dbReference type="EMBL" id="AP022588">
    <property type="protein sequence ID" value="BBY28604.1"/>
    <property type="molecule type" value="Genomic_DNA"/>
</dbReference>
<feature type="binding site" evidence="7 10">
    <location>
        <begin position="25"/>
        <end position="31"/>
    </location>
    <ligand>
        <name>NAD(+)</name>
        <dbReference type="ChEBI" id="CHEBI:57540"/>
    </ligand>
</feature>
<comment type="caution">
    <text evidence="7">Lacks conserved residue(s) required for the propagation of feature annotation.</text>
</comment>
<dbReference type="RefSeq" id="WP_246231142.1">
    <property type="nucleotide sequence ID" value="NZ_AP022588.1"/>
</dbReference>
<dbReference type="Gene3D" id="3.40.50.720">
    <property type="entry name" value="NAD(P)-binding Rossmann-like Domain"/>
    <property type="match status" value="1"/>
</dbReference>
<evidence type="ECO:0000259" key="12">
    <source>
        <dbReference type="Pfam" id="PF00056"/>
    </source>
</evidence>
<evidence type="ECO:0000256" key="9">
    <source>
        <dbReference type="PIRSR" id="PIRSR000102-2"/>
    </source>
</evidence>
<dbReference type="GO" id="GO:0006099">
    <property type="term" value="P:tricarboxylic acid cycle"/>
    <property type="evidence" value="ECO:0007669"/>
    <property type="project" value="UniProtKB-UniRule"/>
</dbReference>
<keyword evidence="7 11" id="KW-0816">Tricarboxylic acid cycle</keyword>
<evidence type="ECO:0000256" key="10">
    <source>
        <dbReference type="PIRSR" id="PIRSR000102-3"/>
    </source>
</evidence>
<feature type="domain" description="Lactate/malate dehydrogenase N-terminal" evidence="12">
    <location>
        <begin position="21"/>
        <end position="162"/>
    </location>
</feature>
<feature type="active site" description="Proton acceptor" evidence="7 8">
    <location>
        <position position="201"/>
    </location>
</feature>
<keyword evidence="4 7" id="KW-0560">Oxidoreductase</keyword>
<dbReference type="InterPro" id="IPR001236">
    <property type="entry name" value="Lactate/malate_DH_N"/>
</dbReference>
<dbReference type="InterPro" id="IPR015955">
    <property type="entry name" value="Lactate_DH/Glyco_Ohase_4_C"/>
</dbReference>
<evidence type="ECO:0000256" key="2">
    <source>
        <dbReference type="ARBA" id="ARBA00012995"/>
    </source>
</evidence>
<evidence type="ECO:0000256" key="1">
    <source>
        <dbReference type="ARBA" id="ARBA00009613"/>
    </source>
</evidence>
<dbReference type="FunFam" id="3.90.110.10:FF:000002">
    <property type="entry name" value="Malate dehydrogenase"/>
    <property type="match status" value="1"/>
</dbReference>
<accession>A0A7I7QQM1</accession>
<reference evidence="14 15" key="1">
    <citation type="journal article" date="2019" name="Emerg. Microbes Infect.">
        <title>Comprehensive subspecies identification of 175 nontuberculous mycobacteria species based on 7547 genomic profiles.</title>
        <authorList>
            <person name="Matsumoto Y."/>
            <person name="Kinjo T."/>
            <person name="Motooka D."/>
            <person name="Nabeya D."/>
            <person name="Jung N."/>
            <person name="Uechi K."/>
            <person name="Horii T."/>
            <person name="Iida T."/>
            <person name="Fujita J."/>
            <person name="Nakamura S."/>
        </authorList>
    </citation>
    <scope>NUCLEOTIDE SEQUENCE [LARGE SCALE GENOMIC DNA]</scope>
    <source>
        <strain evidence="14 15">JCM 17899</strain>
    </source>
</reference>
<proteinExistence type="inferred from homology"/>
<evidence type="ECO:0000256" key="6">
    <source>
        <dbReference type="ARBA" id="ARBA00048313"/>
    </source>
</evidence>
<dbReference type="HAMAP" id="MF_01517">
    <property type="entry name" value="Malate_dehydrog_2"/>
    <property type="match status" value="1"/>
</dbReference>
<comment type="catalytic activity">
    <reaction evidence="6 7 11">
        <text>(S)-malate + NAD(+) = oxaloacetate + NADH + H(+)</text>
        <dbReference type="Rhea" id="RHEA:21432"/>
        <dbReference type="ChEBI" id="CHEBI:15378"/>
        <dbReference type="ChEBI" id="CHEBI:15589"/>
        <dbReference type="ChEBI" id="CHEBI:16452"/>
        <dbReference type="ChEBI" id="CHEBI:57540"/>
        <dbReference type="ChEBI" id="CHEBI:57945"/>
        <dbReference type="EC" id="1.1.1.37"/>
    </reaction>
</comment>
<dbReference type="Gene3D" id="3.90.110.10">
    <property type="entry name" value="Lactate dehydrogenase/glycoside hydrolase, family 4, C-terminal"/>
    <property type="match status" value="1"/>
</dbReference>
<dbReference type="FunFam" id="3.40.50.720:FF:000010">
    <property type="entry name" value="Malate dehydrogenase"/>
    <property type="match status" value="1"/>
</dbReference>
<dbReference type="InterPro" id="IPR036291">
    <property type="entry name" value="NAD(P)-bd_dom_sf"/>
</dbReference>
<keyword evidence="15" id="KW-1185">Reference proteome</keyword>
<dbReference type="SUPFAM" id="SSF56327">
    <property type="entry name" value="LDH C-terminal domain-like"/>
    <property type="match status" value="1"/>
</dbReference>
<feature type="binding site" evidence="7 9">
    <location>
        <position position="106"/>
    </location>
    <ligand>
        <name>substrate</name>
    </ligand>
</feature>
<dbReference type="KEGG" id="msei:MSEDJ_27000"/>
<dbReference type="AlphaFoldDB" id="A0A7I7QQM1"/>
<feature type="binding site" evidence="7 10">
    <location>
        <position position="119"/>
    </location>
    <ligand>
        <name>NAD(+)</name>
        <dbReference type="ChEBI" id="CHEBI:57540"/>
    </ligand>
</feature>
<feature type="binding site" evidence="7 10">
    <location>
        <begin position="143"/>
        <end position="145"/>
    </location>
    <ligand>
        <name>NAD(+)</name>
        <dbReference type="ChEBI" id="CHEBI:57540"/>
    </ligand>
</feature>
<dbReference type="SUPFAM" id="SSF51735">
    <property type="entry name" value="NAD(P)-binding Rossmann-fold domains"/>
    <property type="match status" value="1"/>
</dbReference>
<gene>
    <name evidence="7 14" type="primary">mdh</name>
    <name evidence="14" type="ORF">MSEDJ_27000</name>
</gene>
<name>A0A7I7QQM1_9MYCO</name>
<feature type="domain" description="Lactate/malate dehydrogenase C-terminal" evidence="13">
    <location>
        <begin position="170"/>
        <end position="336"/>
    </location>
</feature>
<dbReference type="InterPro" id="IPR001557">
    <property type="entry name" value="L-lactate/malate_DH"/>
</dbReference>
<evidence type="ECO:0000259" key="13">
    <source>
        <dbReference type="Pfam" id="PF02866"/>
    </source>
</evidence>
<feature type="binding site" evidence="7 9">
    <location>
        <position position="112"/>
    </location>
    <ligand>
        <name>substrate</name>
    </ligand>
</feature>
<comment type="function">
    <text evidence="7">Catalyzes the reversible oxidation of malate to oxaloacetate.</text>
</comment>
<evidence type="ECO:0000256" key="5">
    <source>
        <dbReference type="ARBA" id="ARBA00023027"/>
    </source>
</evidence>
<evidence type="ECO:0000256" key="7">
    <source>
        <dbReference type="HAMAP-Rule" id="MF_01517"/>
    </source>
</evidence>
<keyword evidence="5 7" id="KW-0520">NAD</keyword>
<dbReference type="InterPro" id="IPR010945">
    <property type="entry name" value="Malate_DH_type2"/>
</dbReference>
<dbReference type="NCBIfam" id="NF003916">
    <property type="entry name" value="PRK05442.1"/>
    <property type="match status" value="1"/>
</dbReference>
<evidence type="ECO:0000256" key="3">
    <source>
        <dbReference type="ARBA" id="ARBA00020382"/>
    </source>
</evidence>
<dbReference type="GO" id="GO:0006108">
    <property type="term" value="P:malate metabolic process"/>
    <property type="evidence" value="ECO:0007669"/>
    <property type="project" value="InterPro"/>
</dbReference>
<dbReference type="EC" id="1.1.1.37" evidence="2 7"/>
<dbReference type="InterPro" id="IPR001252">
    <property type="entry name" value="Malate_DH_AS"/>
</dbReference>
<dbReference type="Pfam" id="PF02866">
    <property type="entry name" value="Ldh_1_C"/>
    <property type="match status" value="1"/>
</dbReference>
<feature type="binding site" evidence="7 9">
    <location>
        <position position="145"/>
    </location>
    <ligand>
        <name>substrate</name>
    </ligand>
</feature>